<dbReference type="SUPFAM" id="SSF88633">
    <property type="entry name" value="Positive stranded ssRNA viruses"/>
    <property type="match status" value="1"/>
</dbReference>
<evidence type="ECO:0000259" key="6">
    <source>
        <dbReference type="Pfam" id="PF23370"/>
    </source>
</evidence>
<evidence type="ECO:0000259" key="5">
    <source>
        <dbReference type="Pfam" id="PF23369"/>
    </source>
</evidence>
<dbReference type="GO" id="GO:0044423">
    <property type="term" value="C:virion component"/>
    <property type="evidence" value="ECO:0007669"/>
    <property type="project" value="UniProtKB-KW"/>
</dbReference>
<dbReference type="InterPro" id="IPR056476">
    <property type="entry name" value="Vp24_capsid"/>
</dbReference>
<dbReference type="Pfam" id="PF23371">
    <property type="entry name" value="Vp24_capsid"/>
    <property type="match status" value="1"/>
</dbReference>
<accession>A0AAT9JAT1</accession>
<feature type="region of interest" description="Disordered" evidence="3">
    <location>
        <begin position="1076"/>
        <end position="1120"/>
    </location>
</feature>
<dbReference type="Gene3D" id="2.60.120.20">
    <property type="match status" value="2"/>
</dbReference>
<evidence type="ECO:0000256" key="4">
    <source>
        <dbReference type="SAM" id="Phobius"/>
    </source>
</evidence>
<evidence type="ECO:0000259" key="7">
    <source>
        <dbReference type="Pfam" id="PF23371"/>
    </source>
</evidence>
<organism evidence="8">
    <name type="scientific">Pternopetalum trichomanifolium cheravirus</name>
    <dbReference type="NCBI Taxonomy" id="3115785"/>
    <lineage>
        <taxon>Viruses</taxon>
        <taxon>Riboviria</taxon>
        <taxon>Orthornavirae</taxon>
        <taxon>Pisuviricota</taxon>
        <taxon>Pisoniviricetes</taxon>
        <taxon>Picornavirales</taxon>
        <taxon>Secoviridae</taxon>
        <taxon>Cheravirus</taxon>
    </lineage>
</organism>
<dbReference type="Pfam" id="PF23370">
    <property type="entry name" value="Vp20_capsid"/>
    <property type="match status" value="1"/>
</dbReference>
<evidence type="ECO:0000313" key="8">
    <source>
        <dbReference type="EMBL" id="DBA54706.1"/>
    </source>
</evidence>
<feature type="transmembrane region" description="Helical" evidence="4">
    <location>
        <begin position="30"/>
        <end position="49"/>
    </location>
</feature>
<reference evidence="8" key="2">
    <citation type="journal article" date="2024" name="Arch. Virol.">
        <title>Probing of plant transcriptomes reveals the hidden genetic diversity of the family Secoviridae.</title>
        <authorList>
            <person name="Sidharthan V.K."/>
            <person name="Reddy V."/>
            <person name="Kiran G."/>
            <person name="Rajeswari V."/>
            <person name="Baranwal V.K."/>
            <person name="Kumar M.K."/>
            <person name="Kumar K.S."/>
        </authorList>
    </citation>
    <scope>NUCLEOTIDE SEQUENCE</scope>
    <source>
        <strain evidence="8">Pte tri</strain>
    </source>
</reference>
<evidence type="ECO:0000256" key="1">
    <source>
        <dbReference type="ARBA" id="ARBA00004328"/>
    </source>
</evidence>
<feature type="compositionally biased region" description="Low complexity" evidence="3">
    <location>
        <begin position="1078"/>
        <end position="1093"/>
    </location>
</feature>
<feature type="compositionally biased region" description="Low complexity" evidence="3">
    <location>
        <begin position="853"/>
        <end position="864"/>
    </location>
</feature>
<feature type="region of interest" description="Disordered" evidence="3">
    <location>
        <begin position="844"/>
        <end position="875"/>
    </location>
</feature>
<keyword evidence="4" id="KW-0472">Membrane</keyword>
<dbReference type="InterPro" id="IPR029053">
    <property type="entry name" value="Viral_coat"/>
</dbReference>
<feature type="domain" description="Capsid protein Vp24" evidence="7">
    <location>
        <begin position="880"/>
        <end position="1072"/>
    </location>
</feature>
<dbReference type="Pfam" id="PF23369">
    <property type="entry name" value="Vp25_capsid"/>
    <property type="match status" value="1"/>
</dbReference>
<reference evidence="8" key="1">
    <citation type="submission" date="2023-11" db="EMBL/GenBank/DDBJ databases">
        <authorList>
            <person name="Sidharthan V.K."/>
            <person name="Reddy V."/>
            <person name="Kiran G."/>
            <person name="Rajeswari V."/>
            <person name="Baranwal V.K."/>
        </authorList>
    </citation>
    <scope>NUCLEOTIDE SEQUENCE</scope>
    <source>
        <strain evidence="8">Pte tri</strain>
    </source>
</reference>
<keyword evidence="4" id="KW-0812">Transmembrane</keyword>
<feature type="domain" description="Capsid protein Vp20" evidence="6">
    <location>
        <begin position="684"/>
        <end position="838"/>
    </location>
</feature>
<comment type="subcellular location">
    <subcellularLocation>
        <location evidence="1">Virion</location>
    </subcellularLocation>
</comment>
<name>A0AAT9JAT1_9SECO</name>
<keyword evidence="2" id="KW-0946">Virion</keyword>
<dbReference type="InterPro" id="IPR056477">
    <property type="entry name" value="Vp25_capsid"/>
</dbReference>
<feature type="compositionally biased region" description="Polar residues" evidence="3">
    <location>
        <begin position="1094"/>
        <end position="1109"/>
    </location>
</feature>
<dbReference type="EMBL" id="BK065037">
    <property type="protein sequence ID" value="DBA54706.1"/>
    <property type="molecule type" value="Genomic_RNA"/>
</dbReference>
<dbReference type="InterPro" id="IPR056449">
    <property type="entry name" value="Vp20_capsid"/>
</dbReference>
<evidence type="ECO:0000256" key="3">
    <source>
        <dbReference type="SAM" id="MobiDB-lite"/>
    </source>
</evidence>
<sequence length="1120" mass="124856">MLESLLRSSSFSAEFKYYFQYSRCVKTLDLLLAFLFTGFLSDLLHQSLFRFAVEFSYLFFILLSLVFLPFLIMEAVTRSEQIRKDLGLGQLFSPEQMRLAIIAQAQKRTKSVASSEDGHIGTAGVALTKQLVFQNRANPILRGVRTLFTHGVSQGCDDILVLVEETTKMELVTFPGYVKPDLISSTSSEVQSSVATYTELPSISEEKIRNLLERGFKTGSTVAMDINIQSHIGQKTPLFAFCAIMDSYSNDFNESLQVGFYLNLAEGVCKALTVPLINYPLSYELDMWDSYIKRLYLVTYFYNSRGFIKGMPMFSYGVIGFSEFKPSINNLGSRVSLSWDQVQRKQLRGERVISGLNLITHVQKSVNVEIPDIPASIFKCREPLGHSSYISMMNNGFDTSALVNLRGGSVRVPKIDFHLDGLVEGRRSLSNPIVRNFSLDPNTHATAPHFSSCVAEGPDFTTIVYPTLDQGNLLDSNMELEAQISELYGESVLTLANLVPKSFDPEFFIGQQIKNYELQFLRNQVVVGTVLSAVAVTDILAGNSMPSQLVRQIISGNLALEVKAEVSLVKSAAFTLKLCYDESEQVADDAVDVEAIRPLPGVIFSSQETSGVFSFSLESLGPFVDLSRRTHLGKILLVAWSPPNQTTADIPQQFNCNIDIHVANLQSYTYSVAQGPICSFSHGNVHLTLDSHTFESNRVSHLVVVDVNPWEPRLYTSAFASITPFFEGYVADFILSWHLAISAFSSGKLYIFPVYDQQTAQNVSKTKLDQAGVVAMDVALRRSGKIRIPFHSWFGSYNRTYFPRVGFFAPAGISGPQNETGRLSLQIDAIVKFSGRGIGVRRHFDLVDPSPMPESSSSESPVESSNDRPRPYNLRNLRRGQSPYNYIDIWLHAATVTSEQFGNNHGVWHIPVSPFNMANRIFDDNGVAQFNTRVSQGDNWLHFMSRSHLYWRGSLCYQFRVNYQSRNNASHALEAYYSSSFQNISGFNNPTIAPTYSTSFCTGNSFVLDVEIPYYSTSKWLRTIPDARTDYALQNCFNGLLTFQLPQLPWFDIQVWVKPGQDFILNRFRLARVDPLPSSTNSRRSTSGTSTSTPAATVPNNTPVGTVSNKALGGIGPSGV</sequence>
<evidence type="ECO:0000256" key="2">
    <source>
        <dbReference type="ARBA" id="ARBA00022844"/>
    </source>
</evidence>
<feature type="transmembrane region" description="Helical" evidence="4">
    <location>
        <begin position="55"/>
        <end position="76"/>
    </location>
</feature>
<proteinExistence type="predicted"/>
<keyword evidence="4" id="KW-1133">Transmembrane helix</keyword>
<feature type="domain" description="Capsid protein Vp25" evidence="5">
    <location>
        <begin position="457"/>
        <end position="674"/>
    </location>
</feature>
<protein>
    <submittedName>
        <fullName evidence="8">Polyprotein</fullName>
    </submittedName>
</protein>